<dbReference type="Proteomes" id="UP001179181">
    <property type="component" value="Unassembled WGS sequence"/>
</dbReference>
<evidence type="ECO:0008006" key="3">
    <source>
        <dbReference type="Google" id="ProtNLM"/>
    </source>
</evidence>
<comment type="caution">
    <text evidence="1">The sequence shown here is derived from an EMBL/GenBank/DDBJ whole genome shotgun (WGS) entry which is preliminary data.</text>
</comment>
<gene>
    <name evidence="1" type="ORF">FHS68_003902</name>
</gene>
<organism evidence="1 2">
    <name type="scientific">Dyadobacter arcticus</name>
    <dbReference type="NCBI Taxonomy" id="1078754"/>
    <lineage>
        <taxon>Bacteria</taxon>
        <taxon>Pseudomonadati</taxon>
        <taxon>Bacteroidota</taxon>
        <taxon>Cytophagia</taxon>
        <taxon>Cytophagales</taxon>
        <taxon>Spirosomataceae</taxon>
        <taxon>Dyadobacter</taxon>
    </lineage>
</organism>
<name>A0ABX0USU9_9BACT</name>
<dbReference type="EMBL" id="JAASQJ010000004">
    <property type="protein sequence ID" value="NIJ54715.1"/>
    <property type="molecule type" value="Genomic_DNA"/>
</dbReference>
<reference evidence="1 2" key="1">
    <citation type="submission" date="2020-03" db="EMBL/GenBank/DDBJ databases">
        <title>Genomic Encyclopedia of Type Strains, Phase IV (KMG-IV): sequencing the most valuable type-strain genomes for metagenomic binning, comparative biology and taxonomic classification.</title>
        <authorList>
            <person name="Goeker M."/>
        </authorList>
    </citation>
    <scope>NUCLEOTIDE SEQUENCE [LARGE SCALE GENOMIC DNA]</scope>
    <source>
        <strain evidence="1 2">DSM 102865</strain>
    </source>
</reference>
<proteinExistence type="predicted"/>
<protein>
    <recommendedName>
        <fullName evidence="3">Preprotein translocase subunit SecB</fullName>
    </recommendedName>
</protein>
<accession>A0ABX0USU9</accession>
<evidence type="ECO:0000313" key="2">
    <source>
        <dbReference type="Proteomes" id="UP001179181"/>
    </source>
</evidence>
<keyword evidence="2" id="KW-1185">Reference proteome</keyword>
<dbReference type="RefSeq" id="WP_167273493.1">
    <property type="nucleotide sequence ID" value="NZ_JAASQJ010000004.1"/>
</dbReference>
<evidence type="ECO:0000313" key="1">
    <source>
        <dbReference type="EMBL" id="NIJ54715.1"/>
    </source>
</evidence>
<sequence length="142" mass="15768">MTIQIESITVNDYKVHDQLPEMVGKTVTFDISINNLVTGSELQQEVILCEVSVRLIEAESGLELVTFKSNNFYNVPGLTAVLISYPDDSVKIPEEIIEVIARVSIGNVRGILFERLSTTILNKMLLPVIEYGDLTVSIPTDQ</sequence>